<feature type="transmembrane region" description="Helical" evidence="1">
    <location>
        <begin position="75"/>
        <end position="94"/>
    </location>
</feature>
<dbReference type="Proteomes" id="UP000603640">
    <property type="component" value="Unassembled WGS sequence"/>
</dbReference>
<gene>
    <name evidence="3" type="ORF">H8S84_18575</name>
</gene>
<organism evidence="3 4">
    <name type="scientific">Pontibacter cellulosilyticus</name>
    <dbReference type="NCBI Taxonomy" id="1720253"/>
    <lineage>
        <taxon>Bacteria</taxon>
        <taxon>Pseudomonadati</taxon>
        <taxon>Bacteroidota</taxon>
        <taxon>Cytophagia</taxon>
        <taxon>Cytophagales</taxon>
        <taxon>Hymenobacteraceae</taxon>
        <taxon>Pontibacter</taxon>
    </lineage>
</organism>
<dbReference type="PANTHER" id="PTHR40763">
    <property type="entry name" value="MEMBRANE PROTEIN-RELATED"/>
    <property type="match status" value="1"/>
</dbReference>
<dbReference type="RefSeq" id="WP_187068891.1">
    <property type="nucleotide sequence ID" value="NZ_JACRVF010000007.1"/>
</dbReference>
<keyword evidence="4" id="KW-1185">Reference proteome</keyword>
<evidence type="ECO:0000259" key="2">
    <source>
        <dbReference type="Pfam" id="PF22570"/>
    </source>
</evidence>
<evidence type="ECO:0000313" key="3">
    <source>
        <dbReference type="EMBL" id="MBC5994857.1"/>
    </source>
</evidence>
<dbReference type="PANTHER" id="PTHR40763:SF5">
    <property type="entry name" value="MEMBRANE PROTEIN"/>
    <property type="match status" value="1"/>
</dbReference>
<feature type="transmembrane region" description="Helical" evidence="1">
    <location>
        <begin position="21"/>
        <end position="40"/>
    </location>
</feature>
<comment type="caution">
    <text evidence="3">The sequence shown here is derived from an EMBL/GenBank/DDBJ whole genome shotgun (WGS) entry which is preliminary data.</text>
</comment>
<accession>A0A923NAK3</accession>
<dbReference type="EMBL" id="JACRVF010000007">
    <property type="protein sequence ID" value="MBC5994857.1"/>
    <property type="molecule type" value="Genomic_DNA"/>
</dbReference>
<keyword evidence="1" id="KW-0472">Membrane</keyword>
<dbReference type="AlphaFoldDB" id="A0A923NAK3"/>
<dbReference type="InterPro" id="IPR054331">
    <property type="entry name" value="LiaF_TM"/>
</dbReference>
<feature type="transmembrane region" description="Helical" evidence="1">
    <location>
        <begin position="46"/>
        <end position="68"/>
    </location>
</feature>
<keyword evidence="1" id="KW-0812">Transmembrane</keyword>
<feature type="domain" description="LiaF transmembrane" evidence="2">
    <location>
        <begin position="27"/>
        <end position="120"/>
    </location>
</feature>
<dbReference type="Pfam" id="PF22570">
    <property type="entry name" value="LiaF-TM"/>
    <property type="match status" value="1"/>
</dbReference>
<protein>
    <recommendedName>
        <fullName evidence="2">LiaF transmembrane domain-containing protein</fullName>
    </recommendedName>
</protein>
<evidence type="ECO:0000256" key="1">
    <source>
        <dbReference type="SAM" id="Phobius"/>
    </source>
</evidence>
<keyword evidence="1" id="KW-1133">Transmembrane helix</keyword>
<proteinExistence type="predicted"/>
<feature type="transmembrane region" description="Helical" evidence="1">
    <location>
        <begin position="100"/>
        <end position="116"/>
    </location>
</feature>
<reference evidence="3" key="1">
    <citation type="submission" date="2020-08" db="EMBL/GenBank/DDBJ databases">
        <title>Pontibacter sp. SD6 16S ribosomal RNA gene Genome sequencing and assembly.</title>
        <authorList>
            <person name="Kang M."/>
        </authorList>
    </citation>
    <scope>NUCLEOTIDE SEQUENCE</scope>
    <source>
        <strain evidence="3">SD6</strain>
    </source>
</reference>
<evidence type="ECO:0000313" key="4">
    <source>
        <dbReference type="Proteomes" id="UP000603640"/>
    </source>
</evidence>
<sequence length="279" mass="30617">MDNRDYNNYGGNWDSPRRGGSGGKVMAGMLLVVIGLVILATKLDYFFLPGWVFSWQMFLIVLGLFVGFKHNFRKPAWLVLIIIGTVFLISDLVPGINLKFYFWPILLIGIGLWVMLKPKGHYPRHMPPPQPQQPQQPINDYTGDYASSATVGQQDEGFNVFGSDASTEDYVDATAIFGGVKKSIISKNFRGGEVVSVFGGTELNMSQADLQQPAVLEATQIFGGTTLIVPPHWQVKSEAVAILGGIDDKRPVMPGGYDPNKVLIIKGTSMFGGLQIKSF</sequence>
<name>A0A923NAK3_9BACT</name>